<feature type="domain" description="Response regulatory" evidence="8">
    <location>
        <begin position="9"/>
        <end position="126"/>
    </location>
</feature>
<dbReference type="InterPro" id="IPR050351">
    <property type="entry name" value="BphY/WalK/GraS-like"/>
</dbReference>
<accession>A0A1H6UVK9</accession>
<dbReference type="CDD" id="cd00130">
    <property type="entry name" value="PAS"/>
    <property type="match status" value="1"/>
</dbReference>
<feature type="domain" description="Histidine kinase" evidence="7">
    <location>
        <begin position="399"/>
        <end position="601"/>
    </location>
</feature>
<evidence type="ECO:0000313" key="10">
    <source>
        <dbReference type="EMBL" id="SEI95676.1"/>
    </source>
</evidence>
<dbReference type="Gene3D" id="3.30.450.20">
    <property type="entry name" value="PAS domain"/>
    <property type="match status" value="2"/>
</dbReference>
<dbReference type="GO" id="GO:0000156">
    <property type="term" value="F:phosphorelay response regulator activity"/>
    <property type="evidence" value="ECO:0007669"/>
    <property type="project" value="TreeGrafter"/>
</dbReference>
<dbReference type="SMART" id="SM00086">
    <property type="entry name" value="PAC"/>
    <property type="match status" value="2"/>
</dbReference>
<dbReference type="PROSITE" id="PS50109">
    <property type="entry name" value="HIS_KIN"/>
    <property type="match status" value="1"/>
</dbReference>
<dbReference type="KEGG" id="hae:halTADL_1622"/>
<feature type="modified residue" description="4-aspartylphosphate" evidence="6">
    <location>
        <position position="60"/>
    </location>
</feature>
<dbReference type="InterPro" id="IPR004358">
    <property type="entry name" value="Sig_transdc_His_kin-like_C"/>
</dbReference>
<dbReference type="STRING" id="1073996.SAMN05444271_11369"/>
<keyword evidence="5" id="KW-0472">Membrane</keyword>
<dbReference type="GO" id="GO:0016020">
    <property type="term" value="C:membrane"/>
    <property type="evidence" value="ECO:0007669"/>
    <property type="project" value="UniProtKB-SubCell"/>
</dbReference>
<dbReference type="GO" id="GO:0007234">
    <property type="term" value="P:osmosensory signaling via phosphorelay pathway"/>
    <property type="evidence" value="ECO:0007669"/>
    <property type="project" value="TreeGrafter"/>
</dbReference>
<dbReference type="PROSITE" id="PS50112">
    <property type="entry name" value="PAS"/>
    <property type="match status" value="1"/>
</dbReference>
<dbReference type="InterPro" id="IPR001610">
    <property type="entry name" value="PAC"/>
</dbReference>
<dbReference type="InterPro" id="IPR001789">
    <property type="entry name" value="Sig_transdc_resp-reg_receiver"/>
</dbReference>
<dbReference type="InterPro" id="IPR005467">
    <property type="entry name" value="His_kinase_dom"/>
</dbReference>
<dbReference type="PROSITE" id="PS50110">
    <property type="entry name" value="RESPONSE_REGULATORY"/>
    <property type="match status" value="1"/>
</dbReference>
<keyword evidence="3" id="KW-0808">Transferase</keyword>
<dbReference type="GO" id="GO:0030295">
    <property type="term" value="F:protein kinase activator activity"/>
    <property type="evidence" value="ECO:0007669"/>
    <property type="project" value="TreeGrafter"/>
</dbReference>
<evidence type="ECO:0000256" key="3">
    <source>
        <dbReference type="ARBA" id="ARBA00022679"/>
    </source>
</evidence>
<evidence type="ECO:0000256" key="6">
    <source>
        <dbReference type="PROSITE-ProRule" id="PRU00169"/>
    </source>
</evidence>
<dbReference type="RefSeq" id="WP_089672732.1">
    <property type="nucleotide sequence ID" value="NZ_CP024845.1"/>
</dbReference>
<keyword evidence="11" id="KW-1185">Reference proteome</keyword>
<dbReference type="SMART" id="SM00448">
    <property type="entry name" value="REC"/>
    <property type="match status" value="1"/>
</dbReference>
<dbReference type="SUPFAM" id="SSF55874">
    <property type="entry name" value="ATPase domain of HSP90 chaperone/DNA topoisomerase II/histidine kinase"/>
    <property type="match status" value="1"/>
</dbReference>
<feature type="domain" description="PAS" evidence="9">
    <location>
        <begin position="142"/>
        <end position="212"/>
    </location>
</feature>
<sequence length="601" mass="66119">MGRSLDEFLVLHVDDDPQLLSLSEQFLTQEDERLVVETVTDPAAAAERIETTRYDAVISDYQMPGMTGLELLERIRDEQGRELPFIIFTGEGREEVASEALNLGADRYLQKGGDPTAQYTVLADAIVQEIEHANAKTSLQENREKYAGVYENAPLAFVIWNQDGQVVDWNERAEGLFGWSGREARGTQLEELVIPPREAETLDSLSRPLFSDGVSTEQVVENVTKGGQRVVCHWYNTPLQNTDSGVTEVMSMILDITASRDRKAKLQEYATAVEASDDSIYMLNTDGEYVFANTEHLTRLAADGKIDRAAEAEIAGRKYVDVHAEPDAGRIISILQEVSNSGDPKTEEYAFETEDRWSYRTYSPVTDPETGDSIGVVVISKDITRRKRMEERETFLHSLLRHDVKNKIHTADGYLQLITDEDCSAEAFGYLSTATRVLADGMVLIEELSMLSKLTTEEPEPWDLDDVLSTVVDSYGPQADTEGVDLTYESYEGSVLGGPLLEALFGNLVDNALTHSNADRIEISCRQEADAYVVTVVDNGDGVPTETVDTLLEQGVSKGDSAGTGLGLYLVSEIAESYGGQISLAESDTGGLCVTVRLTAA</sequence>
<dbReference type="EC" id="2.7.13.3" evidence="2"/>
<proteinExistence type="predicted"/>
<dbReference type="Pfam" id="PF00072">
    <property type="entry name" value="Response_reg"/>
    <property type="match status" value="1"/>
</dbReference>
<dbReference type="GeneID" id="35002412"/>
<dbReference type="Gene3D" id="3.30.565.10">
    <property type="entry name" value="Histidine kinase-like ATPase, C-terminal domain"/>
    <property type="match status" value="1"/>
</dbReference>
<protein>
    <recommendedName>
        <fullName evidence="2">histidine kinase</fullName>
        <ecNumber evidence="2">2.7.13.3</ecNumber>
    </recommendedName>
</protein>
<keyword evidence="6" id="KW-0597">Phosphoprotein</keyword>
<accession>A0A2H4Q1X7</accession>
<dbReference type="PRINTS" id="PR00344">
    <property type="entry name" value="BCTRLSENSOR"/>
</dbReference>
<evidence type="ECO:0000256" key="5">
    <source>
        <dbReference type="ARBA" id="ARBA00023136"/>
    </source>
</evidence>
<dbReference type="InterPro" id="IPR011006">
    <property type="entry name" value="CheY-like_superfamily"/>
</dbReference>
<dbReference type="Proteomes" id="UP000198888">
    <property type="component" value="Unassembled WGS sequence"/>
</dbReference>
<keyword evidence="4" id="KW-0418">Kinase</keyword>
<evidence type="ECO:0000256" key="4">
    <source>
        <dbReference type="ARBA" id="ARBA00022777"/>
    </source>
</evidence>
<reference evidence="10 11" key="1">
    <citation type="submission" date="2016-10" db="EMBL/GenBank/DDBJ databases">
        <authorList>
            <person name="de Groot N.N."/>
        </authorList>
    </citation>
    <scope>NUCLEOTIDE SEQUENCE [LARGE SCALE GENOMIC DNA]</scope>
    <source>
        <strain evidence="10 11">DSM 22187</strain>
    </source>
</reference>
<dbReference type="CDD" id="cd00156">
    <property type="entry name" value="REC"/>
    <property type="match status" value="1"/>
</dbReference>
<dbReference type="SUPFAM" id="SSF52172">
    <property type="entry name" value="CheY-like"/>
    <property type="match status" value="1"/>
</dbReference>
<dbReference type="AlphaFoldDB" id="A0A1H6UVK9"/>
<dbReference type="Gene3D" id="3.40.50.2300">
    <property type="match status" value="1"/>
</dbReference>
<dbReference type="Pfam" id="PF02518">
    <property type="entry name" value="HATPase_c"/>
    <property type="match status" value="1"/>
</dbReference>
<dbReference type="Pfam" id="PF08448">
    <property type="entry name" value="PAS_4"/>
    <property type="match status" value="2"/>
</dbReference>
<dbReference type="EMBL" id="FNYR01000013">
    <property type="protein sequence ID" value="SEI95676.1"/>
    <property type="molecule type" value="Genomic_DNA"/>
</dbReference>
<dbReference type="PANTHER" id="PTHR42878:SF14">
    <property type="entry name" value="OSMOLARITY TWO-COMPONENT SYSTEM PROTEIN SSK1"/>
    <property type="match status" value="1"/>
</dbReference>
<dbReference type="InterPro" id="IPR003594">
    <property type="entry name" value="HATPase_dom"/>
</dbReference>
<dbReference type="SMART" id="SM00387">
    <property type="entry name" value="HATPase_c"/>
    <property type="match status" value="1"/>
</dbReference>
<comment type="catalytic activity">
    <reaction evidence="1">
        <text>ATP + protein L-histidine = ADP + protein N-phospho-L-histidine.</text>
        <dbReference type="EC" id="2.7.13.3"/>
    </reaction>
</comment>
<evidence type="ECO:0000256" key="1">
    <source>
        <dbReference type="ARBA" id="ARBA00000085"/>
    </source>
</evidence>
<dbReference type="InterPro" id="IPR036890">
    <property type="entry name" value="HATPase_C_sf"/>
</dbReference>
<dbReference type="InterPro" id="IPR000014">
    <property type="entry name" value="PAS"/>
</dbReference>
<dbReference type="InterPro" id="IPR013656">
    <property type="entry name" value="PAS_4"/>
</dbReference>
<evidence type="ECO:0000256" key="2">
    <source>
        <dbReference type="ARBA" id="ARBA00012438"/>
    </source>
</evidence>
<dbReference type="NCBIfam" id="TIGR00229">
    <property type="entry name" value="sensory_box"/>
    <property type="match status" value="2"/>
</dbReference>
<dbReference type="PANTHER" id="PTHR42878">
    <property type="entry name" value="TWO-COMPONENT HISTIDINE KINASE"/>
    <property type="match status" value="1"/>
</dbReference>
<evidence type="ECO:0000259" key="7">
    <source>
        <dbReference type="PROSITE" id="PS50109"/>
    </source>
</evidence>
<dbReference type="OrthoDB" id="8127at2157"/>
<name>A0A1H6UVK9_9EURY</name>
<evidence type="ECO:0000259" key="9">
    <source>
        <dbReference type="PROSITE" id="PS50112"/>
    </source>
</evidence>
<gene>
    <name evidence="10" type="ORF">SAMN05444271_11369</name>
</gene>
<dbReference type="SMART" id="SM00091">
    <property type="entry name" value="PAS"/>
    <property type="match status" value="2"/>
</dbReference>
<dbReference type="SUPFAM" id="SSF55785">
    <property type="entry name" value="PYP-like sensor domain (PAS domain)"/>
    <property type="match status" value="2"/>
</dbReference>
<dbReference type="InterPro" id="IPR035965">
    <property type="entry name" value="PAS-like_dom_sf"/>
</dbReference>
<evidence type="ECO:0000259" key="8">
    <source>
        <dbReference type="PROSITE" id="PS50110"/>
    </source>
</evidence>
<evidence type="ECO:0000313" key="11">
    <source>
        <dbReference type="Proteomes" id="UP000198888"/>
    </source>
</evidence>
<dbReference type="GO" id="GO:0004673">
    <property type="term" value="F:protein histidine kinase activity"/>
    <property type="evidence" value="ECO:0007669"/>
    <property type="project" value="UniProtKB-EC"/>
</dbReference>
<organism evidence="10 11">
    <name type="scientific">Halohasta litchfieldiae</name>
    <dbReference type="NCBI Taxonomy" id="1073996"/>
    <lineage>
        <taxon>Archaea</taxon>
        <taxon>Methanobacteriati</taxon>
        <taxon>Methanobacteriota</taxon>
        <taxon>Stenosarchaea group</taxon>
        <taxon>Halobacteria</taxon>
        <taxon>Halobacteriales</taxon>
        <taxon>Haloferacaceae</taxon>
        <taxon>Halohasta</taxon>
    </lineage>
</organism>